<evidence type="ECO:0000313" key="2">
    <source>
        <dbReference type="EMBL" id="MFD1104152.1"/>
    </source>
</evidence>
<comment type="caution">
    <text evidence="2">The sequence shown here is derived from an EMBL/GenBank/DDBJ whole genome shotgun (WGS) entry which is preliminary data.</text>
</comment>
<name>A0ABW3P187_9SPHN</name>
<evidence type="ECO:0000259" key="1">
    <source>
        <dbReference type="Pfam" id="PF02371"/>
    </source>
</evidence>
<feature type="domain" description="Transposase IS116/IS110/IS902 C-terminal" evidence="1">
    <location>
        <begin position="1"/>
        <end position="49"/>
    </location>
</feature>
<dbReference type="InterPro" id="IPR047650">
    <property type="entry name" value="Transpos_IS110"/>
</dbReference>
<dbReference type="EMBL" id="JBHTLS010000072">
    <property type="protein sequence ID" value="MFD1104152.1"/>
    <property type="molecule type" value="Genomic_DNA"/>
</dbReference>
<evidence type="ECO:0000313" key="3">
    <source>
        <dbReference type="Proteomes" id="UP001597203"/>
    </source>
</evidence>
<dbReference type="PANTHER" id="PTHR33055">
    <property type="entry name" value="TRANSPOSASE FOR INSERTION SEQUENCE ELEMENT IS1111A"/>
    <property type="match status" value="1"/>
</dbReference>
<gene>
    <name evidence="2" type="ORF">ACFQ24_04500</name>
</gene>
<dbReference type="InterPro" id="IPR003346">
    <property type="entry name" value="Transposase_20"/>
</dbReference>
<keyword evidence="3" id="KW-1185">Reference proteome</keyword>
<reference evidence="3" key="1">
    <citation type="journal article" date="2019" name="Int. J. Syst. Evol. Microbiol.">
        <title>The Global Catalogue of Microorganisms (GCM) 10K type strain sequencing project: providing services to taxonomists for standard genome sequencing and annotation.</title>
        <authorList>
            <consortium name="The Broad Institute Genomics Platform"/>
            <consortium name="The Broad Institute Genome Sequencing Center for Infectious Disease"/>
            <person name="Wu L."/>
            <person name="Ma J."/>
        </authorList>
    </citation>
    <scope>NUCLEOTIDE SEQUENCE [LARGE SCALE GENOMIC DNA]</scope>
    <source>
        <strain evidence="3">CCUG 54329</strain>
    </source>
</reference>
<dbReference type="Proteomes" id="UP001597203">
    <property type="component" value="Unassembled WGS sequence"/>
</dbReference>
<protein>
    <submittedName>
        <fullName evidence="2">Transposase</fullName>
    </submittedName>
</protein>
<dbReference type="Pfam" id="PF02371">
    <property type="entry name" value="Transposase_20"/>
    <property type="match status" value="1"/>
</dbReference>
<proteinExistence type="predicted"/>
<dbReference type="PANTHER" id="PTHR33055:SF3">
    <property type="entry name" value="PUTATIVE TRANSPOSASE FOR IS117-RELATED"/>
    <property type="match status" value="1"/>
</dbReference>
<sequence>SARHFAAWLGLVPRQNSSGGKTRLGKITKGGNRYLRQLLVVGATSVLRHVRAGSVKGFEWAKALLDRRPPKVVAVALANKMARIAWVVMTRGVEYERKELAIAA</sequence>
<accession>A0ABW3P187</accession>
<dbReference type="RefSeq" id="WP_380909296.1">
    <property type="nucleotide sequence ID" value="NZ_JBHTLS010000072.1"/>
</dbReference>
<organism evidence="2 3">
    <name type="scientific">Sphingobium olei</name>
    <dbReference type="NCBI Taxonomy" id="420955"/>
    <lineage>
        <taxon>Bacteria</taxon>
        <taxon>Pseudomonadati</taxon>
        <taxon>Pseudomonadota</taxon>
        <taxon>Alphaproteobacteria</taxon>
        <taxon>Sphingomonadales</taxon>
        <taxon>Sphingomonadaceae</taxon>
        <taxon>Sphingobium</taxon>
    </lineage>
</organism>
<feature type="non-terminal residue" evidence="2">
    <location>
        <position position="1"/>
    </location>
</feature>